<dbReference type="InterPro" id="IPR032466">
    <property type="entry name" value="Metal_Hydrolase"/>
</dbReference>
<dbReference type="SUPFAM" id="SSF51556">
    <property type="entry name" value="Metallo-dependent hydrolases"/>
    <property type="match status" value="1"/>
</dbReference>
<evidence type="ECO:0000259" key="2">
    <source>
        <dbReference type="Pfam" id="PF04909"/>
    </source>
</evidence>
<proteinExistence type="predicted"/>
<dbReference type="InterPro" id="IPR032465">
    <property type="entry name" value="ACMSD"/>
</dbReference>
<gene>
    <name evidence="3" type="ORF">SAMN05444000_1329</name>
</gene>
<dbReference type="GO" id="GO:0005737">
    <property type="term" value="C:cytoplasm"/>
    <property type="evidence" value="ECO:0007669"/>
    <property type="project" value="TreeGrafter"/>
</dbReference>
<name>A0A1M6STG7_9RHOB</name>
<dbReference type="PANTHER" id="PTHR21240">
    <property type="entry name" value="2-AMINO-3-CARBOXYLMUCONATE-6-SEMIALDEHYDE DECARBOXYLASE"/>
    <property type="match status" value="1"/>
</dbReference>
<dbReference type="Gene3D" id="3.20.20.140">
    <property type="entry name" value="Metal-dependent hydrolases"/>
    <property type="match status" value="1"/>
</dbReference>
<organism evidence="3 4">
    <name type="scientific">Shimia gijangensis</name>
    <dbReference type="NCBI Taxonomy" id="1470563"/>
    <lineage>
        <taxon>Bacteria</taxon>
        <taxon>Pseudomonadati</taxon>
        <taxon>Pseudomonadota</taxon>
        <taxon>Alphaproteobacteria</taxon>
        <taxon>Rhodobacterales</taxon>
        <taxon>Roseobacteraceae</taxon>
    </lineage>
</organism>
<dbReference type="GO" id="GO:0016787">
    <property type="term" value="F:hydrolase activity"/>
    <property type="evidence" value="ECO:0007669"/>
    <property type="project" value="UniProtKB-KW"/>
</dbReference>
<keyword evidence="4" id="KW-1185">Reference proteome</keyword>
<dbReference type="GO" id="GO:0019748">
    <property type="term" value="P:secondary metabolic process"/>
    <property type="evidence" value="ECO:0007669"/>
    <property type="project" value="TreeGrafter"/>
</dbReference>
<evidence type="ECO:0000256" key="1">
    <source>
        <dbReference type="ARBA" id="ARBA00023239"/>
    </source>
</evidence>
<dbReference type="EMBL" id="FQZQ01000032">
    <property type="protein sequence ID" value="SHK48013.1"/>
    <property type="molecule type" value="Genomic_DNA"/>
</dbReference>
<protein>
    <submittedName>
        <fullName evidence="3">Predicted metal-dependent hydrolase, TIM-barrel fold</fullName>
    </submittedName>
</protein>
<dbReference type="STRING" id="1470563.SAMN05444000_1329"/>
<feature type="domain" description="Amidohydrolase-related" evidence="2">
    <location>
        <begin position="7"/>
        <end position="302"/>
    </location>
</feature>
<keyword evidence="1" id="KW-0456">Lyase</keyword>
<dbReference type="PANTHER" id="PTHR21240:SF28">
    <property type="entry name" value="ISO-OROTATE DECARBOXYLASE (EUROFUNG)"/>
    <property type="match status" value="1"/>
</dbReference>
<dbReference type="InterPro" id="IPR006680">
    <property type="entry name" value="Amidohydro-rel"/>
</dbReference>
<dbReference type="GO" id="GO:0016831">
    <property type="term" value="F:carboxy-lyase activity"/>
    <property type="evidence" value="ECO:0007669"/>
    <property type="project" value="InterPro"/>
</dbReference>
<dbReference type="OrthoDB" id="149172at2"/>
<keyword evidence="3" id="KW-0378">Hydrolase</keyword>
<sequence>MHQPTRIDVHAHIVPDFYREWCLNKDLDTENLKMPSWSKDKALGFMDQAGIKTSILSVSAPGVDIVDGIEATEMARRLNENSARVVTETPDRFGYFAILPQKDVDRALAEIAFAFDHLNAAGVVLRPHVEGIYIGEDSFAPVLAELNRRRAVVLLHPSELPNGAAPGIPAFMADFLLDTVRGAISLMRSGAMDRFPDLRVILSHAGGFLPFIASRIAGRVSPLEDEEDGYRLMRRFYLDTSLASSPTSLPSITAFADPDKLMVGTDFPFAPERRCNAFLNALAAFDGIDHEAVYHGNAELLFSGRS</sequence>
<dbReference type="RefSeq" id="WP_073256627.1">
    <property type="nucleotide sequence ID" value="NZ_FQZQ01000032.1"/>
</dbReference>
<dbReference type="Pfam" id="PF04909">
    <property type="entry name" value="Amidohydro_2"/>
    <property type="match status" value="1"/>
</dbReference>
<evidence type="ECO:0000313" key="3">
    <source>
        <dbReference type="EMBL" id="SHK48013.1"/>
    </source>
</evidence>
<evidence type="ECO:0000313" key="4">
    <source>
        <dbReference type="Proteomes" id="UP000183982"/>
    </source>
</evidence>
<dbReference type="AlphaFoldDB" id="A0A1M6STG7"/>
<reference evidence="4" key="1">
    <citation type="submission" date="2016-11" db="EMBL/GenBank/DDBJ databases">
        <authorList>
            <person name="Varghese N."/>
            <person name="Submissions S."/>
        </authorList>
    </citation>
    <scope>NUCLEOTIDE SEQUENCE [LARGE SCALE GENOMIC DNA]</scope>
    <source>
        <strain evidence="4">DSM 100564</strain>
    </source>
</reference>
<accession>A0A1M6STG7</accession>
<dbReference type="Proteomes" id="UP000183982">
    <property type="component" value="Unassembled WGS sequence"/>
</dbReference>